<feature type="active site" evidence="5">
    <location>
        <position position="108"/>
    </location>
</feature>
<feature type="binding site" evidence="6">
    <location>
        <position position="148"/>
    </location>
    <ligand>
        <name>Mg(2+)</name>
        <dbReference type="ChEBI" id="CHEBI:18420"/>
        <label>1</label>
    </ligand>
</feature>
<proteinExistence type="inferred from homology"/>
<feature type="site" description="Important for catalytic activity" evidence="7">
    <location>
        <position position="219"/>
    </location>
</feature>
<dbReference type="AlphaFoldDB" id="A0A0P7C1A8"/>
<evidence type="ECO:0000313" key="9">
    <source>
        <dbReference type="EMBL" id="KPM48415.1"/>
    </source>
</evidence>
<evidence type="ECO:0000256" key="1">
    <source>
        <dbReference type="ARBA" id="ARBA00007092"/>
    </source>
</evidence>
<comment type="similarity">
    <text evidence="1">Belongs to the DNA repair enzymes AP/ExoA family.</text>
</comment>
<dbReference type="OrthoDB" id="9803914at2"/>
<feature type="binding site" evidence="6">
    <location>
        <position position="245"/>
    </location>
    <ligand>
        <name>Mg(2+)</name>
        <dbReference type="ChEBI" id="CHEBI:18420"/>
        <label>1</label>
    </ligand>
</feature>
<dbReference type="GO" id="GO:0008081">
    <property type="term" value="F:phosphoric diester hydrolase activity"/>
    <property type="evidence" value="ECO:0007669"/>
    <property type="project" value="TreeGrafter"/>
</dbReference>
<dbReference type="GO" id="GO:0008311">
    <property type="term" value="F:double-stranded DNA 3'-5' DNA exonuclease activity"/>
    <property type="evidence" value="ECO:0007669"/>
    <property type="project" value="TreeGrafter"/>
</dbReference>
<dbReference type="EMBL" id="LGTQ01000006">
    <property type="protein sequence ID" value="KPM48415.1"/>
    <property type="molecule type" value="Genomic_DNA"/>
</dbReference>
<accession>A0A0P7C1A8</accession>
<evidence type="ECO:0000256" key="4">
    <source>
        <dbReference type="ARBA" id="ARBA00022842"/>
    </source>
</evidence>
<gene>
    <name evidence="9" type="ORF">AFM12_07190</name>
</gene>
<dbReference type="PATRIC" id="fig|1605367.3.peg.2810"/>
<sequence>MKIYSFNVNGIRAAIKKGLLEWLETEKPEVLCLQEIKLFETELVEPDFTALGYHCYWYPAQKKGYSGVAILTRIAPKNVTYGMNIELFDFEGRVISADYKDFKLINAYFPSGTTGTVRQDVKIQFLEDMHQYIHEIKKEQPNLILCGDVNICHREIDIHNPVGNNNSSGFLPEERAWVGEFLDSGFLDTFRYFNQDPHHYSWWSYRAGARGNNKGWRIDYLFTSNEMEDQLADGKIHPDIVMSDHCPVSLTLKT</sequence>
<dbReference type="NCBIfam" id="TIGR00633">
    <property type="entry name" value="xth"/>
    <property type="match status" value="1"/>
</dbReference>
<dbReference type="InterPro" id="IPR036691">
    <property type="entry name" value="Endo/exonu/phosph_ase_sf"/>
</dbReference>
<evidence type="ECO:0000256" key="5">
    <source>
        <dbReference type="PIRSR" id="PIRSR604808-1"/>
    </source>
</evidence>
<comment type="caution">
    <text evidence="9">The sequence shown here is derived from an EMBL/GenBank/DDBJ whole genome shotgun (WGS) entry which is preliminary data.</text>
</comment>
<dbReference type="STRING" id="1605367.AFM12_07190"/>
<dbReference type="PROSITE" id="PS51435">
    <property type="entry name" value="AP_NUCLEASE_F1_4"/>
    <property type="match status" value="1"/>
</dbReference>
<keyword evidence="2 6" id="KW-0479">Metal-binding</keyword>
<keyword evidence="6" id="KW-0464">Manganese</keyword>
<evidence type="ECO:0000256" key="6">
    <source>
        <dbReference type="PIRSR" id="PIRSR604808-2"/>
    </source>
</evidence>
<protein>
    <submittedName>
        <fullName evidence="9">Exodeoxyribonuclease III</fullName>
    </submittedName>
</protein>
<dbReference type="CDD" id="cd10281">
    <property type="entry name" value="Nape_like_AP-endo"/>
    <property type="match status" value="1"/>
</dbReference>
<name>A0A0P7C1A8_9BACT</name>
<evidence type="ECO:0000256" key="3">
    <source>
        <dbReference type="ARBA" id="ARBA00022801"/>
    </source>
</evidence>
<keyword evidence="3" id="KW-0378">Hydrolase</keyword>
<dbReference type="Gene3D" id="3.60.10.10">
    <property type="entry name" value="Endonuclease/exonuclease/phosphatase"/>
    <property type="match status" value="1"/>
</dbReference>
<dbReference type="SUPFAM" id="SSF56219">
    <property type="entry name" value="DNase I-like"/>
    <property type="match status" value="1"/>
</dbReference>
<dbReference type="GO" id="GO:0046872">
    <property type="term" value="F:metal ion binding"/>
    <property type="evidence" value="ECO:0007669"/>
    <property type="project" value="UniProtKB-KW"/>
</dbReference>
<evidence type="ECO:0000256" key="7">
    <source>
        <dbReference type="PIRSR" id="PIRSR604808-3"/>
    </source>
</evidence>
<dbReference type="InterPro" id="IPR004808">
    <property type="entry name" value="AP_endonuc_1"/>
</dbReference>
<feature type="binding site" evidence="6">
    <location>
        <position position="244"/>
    </location>
    <ligand>
        <name>Mg(2+)</name>
        <dbReference type="ChEBI" id="CHEBI:18420"/>
        <label>1</label>
    </ligand>
</feature>
<feature type="active site" description="Proton donor/acceptor" evidence="5">
    <location>
        <position position="148"/>
    </location>
</feature>
<evidence type="ECO:0000313" key="10">
    <source>
        <dbReference type="Proteomes" id="UP000050454"/>
    </source>
</evidence>
<dbReference type="PANTHER" id="PTHR22748:SF6">
    <property type="entry name" value="DNA-(APURINIC OR APYRIMIDINIC SITE) ENDONUCLEASE"/>
    <property type="match status" value="1"/>
</dbReference>
<dbReference type="Pfam" id="PF03372">
    <property type="entry name" value="Exo_endo_phos"/>
    <property type="match status" value="1"/>
</dbReference>
<comment type="cofactor">
    <cofactor evidence="6">
        <name>Mg(2+)</name>
        <dbReference type="ChEBI" id="CHEBI:18420"/>
    </cofactor>
    <cofactor evidence="6">
        <name>Mn(2+)</name>
        <dbReference type="ChEBI" id="CHEBI:29035"/>
    </cofactor>
    <text evidence="6">Probably binds two magnesium or manganese ions per subunit.</text>
</comment>
<dbReference type="GO" id="GO:0003906">
    <property type="term" value="F:DNA-(apurinic or apyrimidinic site) endonuclease activity"/>
    <property type="evidence" value="ECO:0007669"/>
    <property type="project" value="TreeGrafter"/>
</dbReference>
<keyword evidence="10" id="KW-1185">Reference proteome</keyword>
<feature type="binding site" evidence="6">
    <location>
        <position position="150"/>
    </location>
    <ligand>
        <name>Mg(2+)</name>
        <dbReference type="ChEBI" id="CHEBI:18420"/>
        <label>1</label>
    </ligand>
</feature>
<dbReference type="FunFam" id="3.60.10.10:FF:000026">
    <property type="entry name" value="Exodeoxyribonuclease III"/>
    <property type="match status" value="1"/>
</dbReference>
<organism evidence="9 10">
    <name type="scientific">Jiulongibacter sediminis</name>
    <dbReference type="NCBI Taxonomy" id="1605367"/>
    <lineage>
        <taxon>Bacteria</taxon>
        <taxon>Pseudomonadati</taxon>
        <taxon>Bacteroidota</taxon>
        <taxon>Cytophagia</taxon>
        <taxon>Cytophagales</taxon>
        <taxon>Leadbetterellaceae</taxon>
        <taxon>Jiulongibacter</taxon>
    </lineage>
</organism>
<dbReference type="GO" id="GO:0006284">
    <property type="term" value="P:base-excision repair"/>
    <property type="evidence" value="ECO:0007669"/>
    <property type="project" value="TreeGrafter"/>
</dbReference>
<dbReference type="PANTHER" id="PTHR22748">
    <property type="entry name" value="AP ENDONUCLEASE"/>
    <property type="match status" value="1"/>
</dbReference>
<keyword evidence="4 6" id="KW-0460">Magnesium</keyword>
<dbReference type="NCBIfam" id="TIGR00195">
    <property type="entry name" value="exoDNase_III"/>
    <property type="match status" value="1"/>
</dbReference>
<feature type="binding site" evidence="6">
    <location>
        <position position="7"/>
    </location>
    <ligand>
        <name>Mg(2+)</name>
        <dbReference type="ChEBI" id="CHEBI:18420"/>
        <label>1</label>
    </ligand>
</feature>
<feature type="domain" description="Endonuclease/exonuclease/phosphatase" evidence="8">
    <location>
        <begin position="5"/>
        <end position="245"/>
    </location>
</feature>
<feature type="site" description="Transition state stabilizer" evidence="7">
    <location>
        <position position="150"/>
    </location>
</feature>
<feature type="site" description="Interaction with DNA substrate" evidence="7">
    <location>
        <position position="245"/>
    </location>
</feature>
<reference evidence="9 10" key="1">
    <citation type="submission" date="2015-07" db="EMBL/GenBank/DDBJ databases">
        <title>The draft genome sequence of Leadbetterella sp. JN14-9.</title>
        <authorList>
            <person name="Liu Y."/>
            <person name="Du J."/>
            <person name="Shao Z."/>
        </authorList>
    </citation>
    <scope>NUCLEOTIDE SEQUENCE [LARGE SCALE GENOMIC DNA]</scope>
    <source>
        <strain evidence="9 10">JN14-9</strain>
    </source>
</reference>
<dbReference type="InterPro" id="IPR005135">
    <property type="entry name" value="Endo/exonuclease/phosphatase"/>
</dbReference>
<feature type="active site" description="Proton acceptor" evidence="5">
    <location>
        <position position="245"/>
    </location>
</feature>
<evidence type="ECO:0000259" key="8">
    <source>
        <dbReference type="Pfam" id="PF03372"/>
    </source>
</evidence>
<dbReference type="Proteomes" id="UP000050454">
    <property type="component" value="Unassembled WGS sequence"/>
</dbReference>
<feature type="binding site" evidence="6">
    <location>
        <position position="35"/>
    </location>
    <ligand>
        <name>Mg(2+)</name>
        <dbReference type="ChEBI" id="CHEBI:18420"/>
        <label>1</label>
    </ligand>
</feature>
<evidence type="ECO:0000256" key="2">
    <source>
        <dbReference type="ARBA" id="ARBA00022723"/>
    </source>
</evidence>
<dbReference type="RefSeq" id="WP_055145941.1">
    <property type="nucleotide sequence ID" value="NZ_JXSZ01000006.1"/>
</dbReference>